<dbReference type="Pfam" id="PF02517">
    <property type="entry name" value="Rce1-like"/>
    <property type="match status" value="1"/>
</dbReference>
<evidence type="ECO:0000313" key="4">
    <source>
        <dbReference type="Proteomes" id="UP000010366"/>
    </source>
</evidence>
<keyword evidence="1" id="KW-0472">Membrane</keyword>
<evidence type="ECO:0000256" key="1">
    <source>
        <dbReference type="SAM" id="Phobius"/>
    </source>
</evidence>
<dbReference type="OrthoDB" id="5141003at2"/>
<keyword evidence="3" id="KW-0378">Hydrolase</keyword>
<evidence type="ECO:0000259" key="2">
    <source>
        <dbReference type="Pfam" id="PF02517"/>
    </source>
</evidence>
<keyword evidence="1" id="KW-0812">Transmembrane</keyword>
<dbReference type="KEGG" id="cmp:Cha6605_4263"/>
<dbReference type="EMBL" id="CP003600">
    <property type="protein sequence ID" value="AFY95204.1"/>
    <property type="molecule type" value="Genomic_DNA"/>
</dbReference>
<evidence type="ECO:0000313" key="3">
    <source>
        <dbReference type="EMBL" id="AFY95204.1"/>
    </source>
</evidence>
<dbReference type="GO" id="GO:0080120">
    <property type="term" value="P:CAAX-box protein maturation"/>
    <property type="evidence" value="ECO:0007669"/>
    <property type="project" value="UniProtKB-ARBA"/>
</dbReference>
<organism evidence="3 4">
    <name type="scientific">Chamaesiphon minutus (strain ATCC 27169 / PCC 6605)</name>
    <dbReference type="NCBI Taxonomy" id="1173020"/>
    <lineage>
        <taxon>Bacteria</taxon>
        <taxon>Bacillati</taxon>
        <taxon>Cyanobacteriota</taxon>
        <taxon>Cyanophyceae</taxon>
        <taxon>Gomontiellales</taxon>
        <taxon>Chamaesiphonaceae</taxon>
        <taxon>Chamaesiphon</taxon>
    </lineage>
</organism>
<feature type="transmembrane region" description="Helical" evidence="1">
    <location>
        <begin position="770"/>
        <end position="788"/>
    </location>
</feature>
<reference evidence="3 4" key="1">
    <citation type="submission" date="2012-05" db="EMBL/GenBank/DDBJ databases">
        <title>Finished chromosome of genome of Chamaesiphon sp. PCC 6605.</title>
        <authorList>
            <consortium name="US DOE Joint Genome Institute"/>
            <person name="Gugger M."/>
            <person name="Coursin T."/>
            <person name="Rippka R."/>
            <person name="Tandeau De Marsac N."/>
            <person name="Huntemann M."/>
            <person name="Wei C.-L."/>
            <person name="Han J."/>
            <person name="Detter J.C."/>
            <person name="Han C."/>
            <person name="Tapia R."/>
            <person name="Chen A."/>
            <person name="Kyrpides N."/>
            <person name="Mavromatis K."/>
            <person name="Markowitz V."/>
            <person name="Szeto E."/>
            <person name="Ivanova N."/>
            <person name="Pagani I."/>
            <person name="Pati A."/>
            <person name="Goodwin L."/>
            <person name="Nordberg H.P."/>
            <person name="Cantor M.N."/>
            <person name="Hua S.X."/>
            <person name="Woyke T."/>
            <person name="Kerfeld C.A."/>
        </authorList>
    </citation>
    <scope>NUCLEOTIDE SEQUENCE [LARGE SCALE GENOMIC DNA]</scope>
    <source>
        <strain evidence="4">ATCC 27169 / PCC 6605</strain>
    </source>
</reference>
<dbReference type="STRING" id="1173020.Cha6605_4263"/>
<accession>K9ULY0</accession>
<keyword evidence="1" id="KW-1133">Transmembrane helix</keyword>
<dbReference type="Proteomes" id="UP000010366">
    <property type="component" value="Chromosome"/>
</dbReference>
<gene>
    <name evidence="3" type="ORF">Cha6605_4263</name>
</gene>
<name>K9ULY0_CHAP6</name>
<dbReference type="PATRIC" id="fig|1173020.3.peg.4884"/>
<dbReference type="AlphaFoldDB" id="K9ULY0"/>
<dbReference type="RefSeq" id="WP_015161313.1">
    <property type="nucleotide sequence ID" value="NC_019697.1"/>
</dbReference>
<protein>
    <submittedName>
        <fullName evidence="3">Putative protease of the Abi (CAAX) family</fullName>
    </submittedName>
</protein>
<proteinExistence type="predicted"/>
<dbReference type="GO" id="GO:0006508">
    <property type="term" value="P:proteolysis"/>
    <property type="evidence" value="ECO:0007669"/>
    <property type="project" value="UniProtKB-KW"/>
</dbReference>
<feature type="transmembrane region" description="Helical" evidence="1">
    <location>
        <begin position="738"/>
        <end position="758"/>
    </location>
</feature>
<keyword evidence="3" id="KW-0645">Protease</keyword>
<dbReference type="GO" id="GO:0004175">
    <property type="term" value="F:endopeptidase activity"/>
    <property type="evidence" value="ECO:0007669"/>
    <property type="project" value="UniProtKB-ARBA"/>
</dbReference>
<feature type="domain" description="CAAX prenyl protease 2/Lysostaphin resistance protein A-like" evidence="2">
    <location>
        <begin position="703"/>
        <end position="804"/>
    </location>
</feature>
<dbReference type="eggNOG" id="COG4449">
    <property type="taxonomic scope" value="Bacteria"/>
</dbReference>
<dbReference type="HOGENOM" id="CLU_017224_0_0_3"/>
<sequence length="822" mass="91119">MKKARFWQLIGACAIGICWGWWCHNAILANILPPHLPAPVTIATTLNLPESIGDSSPNLNYRPNGEWIGRLILPSQEDIKTSAPGDWVWVEIKNAPETARQTIGKTLRLTWQPQSKIAADARQVTTDIKFTAGTIASQQQGNIHPQRLNGRFVVGALQSLAGARAEDDVLVRLDGANLNAESGSTAQILTMDREPIQIASTLTGLVQILGTDNSRQPACSGNSGCQNEYFRVRHYNLKSHSFNGQMETIRIPQMPAQPSGLLPSTIRDLERSPAGSQGWYIYGDRDRQNLFTVAAIQPRALFTLTPHQETTDTNAKLDYLNSQHWQNISQSKGKLSQVKFRGLSSEHPTEQLGDRALLIHLFGGIGGKTGDTPGVWQTVTGHFAYGIAHVTRSTFTGELEWNVEYNQVYAHNPNGIIAGKQDWATYMGHLQRGWLGTRPVSDLLISYPPVTADYDFGGIKLSPLTELQRQLNIFAARYRAGDGTGNASVTPATSCVQDANQALYITIRQLNRQVSTQPQIQSWLAAHPQHLQTLRFRELQSLGAELETTLAPLGIVRQDWQQNAAKLAGIDSARGFSSSTNPLAGLVSWRTMLPRGAQDGIAKIFNSRSATMWFLNTYQVGGVNLDIIPIAPTILFGQIPILATLVVRIWAGLITIPSSSEWLLGLCLLISYAAIALSIGFKSGFLSFHAFAPKLGSRLWQQMRSWMSLFFMPALVEEMLFRLLLIPHPIETASVPNIWIWSLISLILFLFYHPFNALTFYKLGNPTFMNWRFLTLAGLLGLVCTIAYLTTGSIWIPIIIHWLIVSSWLDFFGGNRHLESKL</sequence>
<dbReference type="InterPro" id="IPR003675">
    <property type="entry name" value="Rce1/LyrA-like_dom"/>
</dbReference>
<keyword evidence="4" id="KW-1185">Reference proteome</keyword>
<feature type="transmembrane region" description="Helical" evidence="1">
    <location>
        <begin position="662"/>
        <end position="685"/>
    </location>
</feature>